<dbReference type="AlphaFoldDB" id="V4SH35"/>
<keyword evidence="2" id="KW-1185">Reference proteome</keyword>
<reference evidence="1 2" key="1">
    <citation type="submission" date="2013-10" db="EMBL/GenBank/DDBJ databases">
        <authorList>
            <consortium name="International Citrus Genome Consortium"/>
            <person name="Jenkins J."/>
            <person name="Schmutz J."/>
            <person name="Prochnik S."/>
            <person name="Rokhsar D."/>
            <person name="Gmitter F."/>
            <person name="Ollitrault P."/>
            <person name="Machado M."/>
            <person name="Talon M."/>
            <person name="Wincker P."/>
            <person name="Jaillon O."/>
            <person name="Morgante M."/>
        </authorList>
    </citation>
    <scope>NUCLEOTIDE SEQUENCE</scope>
    <source>
        <strain evidence="2">cv. Clemenules</strain>
    </source>
</reference>
<proteinExistence type="predicted"/>
<gene>
    <name evidence="1" type="ORF">CICLE_v10030430mg</name>
</gene>
<accession>V4SH35</accession>
<evidence type="ECO:0000313" key="1">
    <source>
        <dbReference type="EMBL" id="ESR36326.1"/>
    </source>
</evidence>
<protein>
    <submittedName>
        <fullName evidence="1">Uncharacterized protein</fullName>
    </submittedName>
</protein>
<sequence length="89" mass="10515">MDSEKIMKLFDTCWFEMEILKKQSSLSTCSKVEANRDRRNEEKPLKAEFLQIPTPFTFELVLNYNRADIQISFRSRDHGMAILLTVQEI</sequence>
<evidence type="ECO:0000313" key="2">
    <source>
        <dbReference type="Proteomes" id="UP000030687"/>
    </source>
</evidence>
<name>V4SH35_CITCL</name>
<organism evidence="1 2">
    <name type="scientific">Citrus clementina</name>
    <name type="common">Clementine</name>
    <name type="synonym">Citrus deliciosa x Citrus sinensis</name>
    <dbReference type="NCBI Taxonomy" id="85681"/>
    <lineage>
        <taxon>Eukaryota</taxon>
        <taxon>Viridiplantae</taxon>
        <taxon>Streptophyta</taxon>
        <taxon>Embryophyta</taxon>
        <taxon>Tracheophyta</taxon>
        <taxon>Spermatophyta</taxon>
        <taxon>Magnoliopsida</taxon>
        <taxon>eudicotyledons</taxon>
        <taxon>Gunneridae</taxon>
        <taxon>Pentapetalae</taxon>
        <taxon>rosids</taxon>
        <taxon>malvids</taxon>
        <taxon>Sapindales</taxon>
        <taxon>Rutaceae</taxon>
        <taxon>Aurantioideae</taxon>
        <taxon>Citrus</taxon>
    </lineage>
</organism>
<dbReference type="Proteomes" id="UP000030687">
    <property type="component" value="Unassembled WGS sequence"/>
</dbReference>
<dbReference type="KEGG" id="cic:CICLE_v10030430mg"/>
<dbReference type="Gramene" id="ESR36326">
    <property type="protein sequence ID" value="ESR36326"/>
    <property type="gene ID" value="CICLE_v10030430mg"/>
</dbReference>
<dbReference type="EMBL" id="KI536978">
    <property type="protein sequence ID" value="ESR36326.1"/>
    <property type="molecule type" value="Genomic_DNA"/>
</dbReference>
<dbReference type="InParanoid" id="V4SH35"/>